<dbReference type="GO" id="GO:0006006">
    <property type="term" value="P:glucose metabolic process"/>
    <property type="evidence" value="ECO:0007669"/>
    <property type="project" value="UniProtKB-KW"/>
</dbReference>
<protein>
    <recommendedName>
        <fullName evidence="2">phosphoglucomutase (alpha-D-glucose-1,6-bisphosphate-dependent)</fullName>
        <ecNumber evidence="2">5.4.2.2</ecNumber>
    </recommendedName>
</protein>
<evidence type="ECO:0000256" key="2">
    <source>
        <dbReference type="ARBA" id="ARBA00012728"/>
    </source>
</evidence>
<dbReference type="RefSeq" id="WP_091774080.1">
    <property type="nucleotide sequence ID" value="NZ_FOES01000023.1"/>
</dbReference>
<feature type="domain" description="Alpha-D-phosphohexomutase C-terminal" evidence="7">
    <location>
        <begin position="56"/>
        <end position="88"/>
    </location>
</feature>
<proteinExistence type="predicted"/>
<name>A0A1H9I934_9BACI</name>
<dbReference type="EMBL" id="FOES01000023">
    <property type="protein sequence ID" value="SEQ71074.1"/>
    <property type="molecule type" value="Genomic_DNA"/>
</dbReference>
<keyword evidence="6" id="KW-0413">Isomerase</keyword>
<keyword evidence="3" id="KW-0313">Glucose metabolism</keyword>
<evidence type="ECO:0000259" key="7">
    <source>
        <dbReference type="Pfam" id="PF00408"/>
    </source>
</evidence>
<dbReference type="STRING" id="571933.SAMN05216362_12338"/>
<gene>
    <name evidence="8" type="ORF">SAMN05216362_12338</name>
</gene>
<keyword evidence="3" id="KW-0119">Carbohydrate metabolism</keyword>
<keyword evidence="5" id="KW-0460">Magnesium</keyword>
<dbReference type="OrthoDB" id="2974212at2"/>
<dbReference type="InterPro" id="IPR005843">
    <property type="entry name" value="A-D-PHexomutase_C"/>
</dbReference>
<dbReference type="Proteomes" id="UP000199427">
    <property type="component" value="Unassembled WGS sequence"/>
</dbReference>
<dbReference type="EC" id="5.4.2.2" evidence="2"/>
<keyword evidence="9" id="KW-1185">Reference proteome</keyword>
<keyword evidence="4" id="KW-0479">Metal-binding</keyword>
<dbReference type="AlphaFoldDB" id="A0A1H9I934"/>
<dbReference type="PANTHER" id="PTHR45745">
    <property type="entry name" value="PHOSPHOMANNOMUTASE 45A"/>
    <property type="match status" value="1"/>
</dbReference>
<evidence type="ECO:0000256" key="3">
    <source>
        <dbReference type="ARBA" id="ARBA00022526"/>
    </source>
</evidence>
<dbReference type="InterPro" id="IPR036900">
    <property type="entry name" value="A-D-PHexomutase_C_sf"/>
</dbReference>
<dbReference type="Gene3D" id="3.30.310.50">
    <property type="entry name" value="Alpha-D-phosphohexomutase, C-terminal domain"/>
    <property type="match status" value="1"/>
</dbReference>
<dbReference type="PANTHER" id="PTHR45745:SF1">
    <property type="entry name" value="PHOSPHOGLUCOMUTASE 2B-RELATED"/>
    <property type="match status" value="1"/>
</dbReference>
<dbReference type="GO" id="GO:0004614">
    <property type="term" value="F:phosphoglucomutase activity"/>
    <property type="evidence" value="ECO:0007669"/>
    <property type="project" value="UniProtKB-EC"/>
</dbReference>
<evidence type="ECO:0000313" key="8">
    <source>
        <dbReference type="EMBL" id="SEQ71074.1"/>
    </source>
</evidence>
<evidence type="ECO:0000256" key="5">
    <source>
        <dbReference type="ARBA" id="ARBA00022842"/>
    </source>
</evidence>
<comment type="catalytic activity">
    <reaction evidence="1">
        <text>alpha-D-glucose 1-phosphate = alpha-D-glucose 6-phosphate</text>
        <dbReference type="Rhea" id="RHEA:23536"/>
        <dbReference type="ChEBI" id="CHEBI:58225"/>
        <dbReference type="ChEBI" id="CHEBI:58601"/>
        <dbReference type="EC" id="5.4.2.2"/>
    </reaction>
</comment>
<dbReference type="GO" id="GO:0008973">
    <property type="term" value="F:phosphopentomutase activity"/>
    <property type="evidence" value="ECO:0007669"/>
    <property type="project" value="TreeGrafter"/>
</dbReference>
<dbReference type="GO" id="GO:0046872">
    <property type="term" value="F:metal ion binding"/>
    <property type="evidence" value="ECO:0007669"/>
    <property type="project" value="UniProtKB-KW"/>
</dbReference>
<dbReference type="Pfam" id="PF00408">
    <property type="entry name" value="PGM_PMM_IV"/>
    <property type="match status" value="1"/>
</dbReference>
<evidence type="ECO:0000256" key="1">
    <source>
        <dbReference type="ARBA" id="ARBA00000443"/>
    </source>
</evidence>
<evidence type="ECO:0000256" key="4">
    <source>
        <dbReference type="ARBA" id="ARBA00022723"/>
    </source>
</evidence>
<dbReference type="GO" id="GO:0006166">
    <property type="term" value="P:purine ribonucleoside salvage"/>
    <property type="evidence" value="ECO:0007669"/>
    <property type="project" value="TreeGrafter"/>
</dbReference>
<reference evidence="8 9" key="1">
    <citation type="submission" date="2016-10" db="EMBL/GenBank/DDBJ databases">
        <authorList>
            <person name="de Groot N.N."/>
        </authorList>
    </citation>
    <scope>NUCLEOTIDE SEQUENCE [LARGE SCALE GENOMIC DNA]</scope>
    <source>
        <strain evidence="8 9">DSM 21633</strain>
    </source>
</reference>
<accession>A0A1H9I934</accession>
<evidence type="ECO:0000313" key="9">
    <source>
        <dbReference type="Proteomes" id="UP000199427"/>
    </source>
</evidence>
<evidence type="ECO:0000256" key="6">
    <source>
        <dbReference type="ARBA" id="ARBA00023235"/>
    </source>
</evidence>
<dbReference type="SUPFAM" id="SSF55957">
    <property type="entry name" value="Phosphoglucomutase, C-terminal domain"/>
    <property type="match status" value="1"/>
</dbReference>
<sequence length="111" mass="12619">MDGSKQINSIMESFRIRSIDRVGELTVQAVEDYQIGKRTIMETGKTESIDLPTSNVVKFILSDDSWCCLRPSGTEPKIKFYFGVKGETREESEKRLDQLKEAVLDRISVIS</sequence>
<organism evidence="8 9">
    <name type="scientific">Piscibacillus halophilus</name>
    <dbReference type="NCBI Taxonomy" id="571933"/>
    <lineage>
        <taxon>Bacteria</taxon>
        <taxon>Bacillati</taxon>
        <taxon>Bacillota</taxon>
        <taxon>Bacilli</taxon>
        <taxon>Bacillales</taxon>
        <taxon>Bacillaceae</taxon>
        <taxon>Piscibacillus</taxon>
    </lineage>
</organism>